<dbReference type="NCBIfam" id="TIGR00886">
    <property type="entry name" value="2A0108"/>
    <property type="match status" value="1"/>
</dbReference>
<feature type="transmembrane region" description="Helical" evidence="8">
    <location>
        <begin position="155"/>
        <end position="179"/>
    </location>
</feature>
<protein>
    <recommendedName>
        <fullName evidence="8">Nitrate/nitrite transporter</fullName>
    </recommendedName>
</protein>
<feature type="domain" description="Major facilitator superfamily (MFS) profile" evidence="9">
    <location>
        <begin position="47"/>
        <end position="528"/>
    </location>
</feature>
<evidence type="ECO:0000313" key="11">
    <source>
        <dbReference type="Proteomes" id="UP000650582"/>
    </source>
</evidence>
<organism evidence="10 11">
    <name type="scientific">Rhizoctonia solani</name>
    <dbReference type="NCBI Taxonomy" id="456999"/>
    <lineage>
        <taxon>Eukaryota</taxon>
        <taxon>Fungi</taxon>
        <taxon>Dikarya</taxon>
        <taxon>Basidiomycota</taxon>
        <taxon>Agaricomycotina</taxon>
        <taxon>Agaricomycetes</taxon>
        <taxon>Cantharellales</taxon>
        <taxon>Ceratobasidiaceae</taxon>
        <taxon>Rhizoctonia</taxon>
    </lineage>
</organism>
<dbReference type="InterPro" id="IPR011701">
    <property type="entry name" value="MFS"/>
</dbReference>
<feature type="transmembrane region" description="Helical" evidence="8">
    <location>
        <begin position="408"/>
        <end position="428"/>
    </location>
</feature>
<feature type="transmembrane region" description="Helical" evidence="8">
    <location>
        <begin position="89"/>
        <end position="109"/>
    </location>
</feature>
<dbReference type="InterPro" id="IPR004737">
    <property type="entry name" value="NO3_transporter_NarK/NarU-like"/>
</dbReference>
<dbReference type="EMBL" id="JACYCC010000215">
    <property type="protein sequence ID" value="KAF8671871.1"/>
    <property type="molecule type" value="Genomic_DNA"/>
</dbReference>
<feature type="transmembrane region" description="Helical" evidence="8">
    <location>
        <begin position="191"/>
        <end position="210"/>
    </location>
</feature>
<keyword evidence="7 8" id="KW-0472">Membrane</keyword>
<dbReference type="SUPFAM" id="SSF103473">
    <property type="entry name" value="MFS general substrate transporter"/>
    <property type="match status" value="1"/>
</dbReference>
<evidence type="ECO:0000256" key="7">
    <source>
        <dbReference type="ARBA" id="ARBA00023136"/>
    </source>
</evidence>
<dbReference type="PANTHER" id="PTHR23515">
    <property type="entry name" value="HIGH-AFFINITY NITRATE TRANSPORTER 2.3"/>
    <property type="match status" value="1"/>
</dbReference>
<feature type="transmembrane region" description="Helical" evidence="8">
    <location>
        <begin position="505"/>
        <end position="523"/>
    </location>
</feature>
<evidence type="ECO:0000256" key="5">
    <source>
        <dbReference type="ARBA" id="ARBA00022989"/>
    </source>
</evidence>
<feature type="transmembrane region" description="Helical" evidence="8">
    <location>
        <begin position="130"/>
        <end position="149"/>
    </location>
</feature>
<dbReference type="GO" id="GO:0015112">
    <property type="term" value="F:nitrate transmembrane transporter activity"/>
    <property type="evidence" value="ECO:0007669"/>
    <property type="project" value="UniProtKB-UniRule"/>
</dbReference>
<dbReference type="InterPro" id="IPR044772">
    <property type="entry name" value="NO3_transporter"/>
</dbReference>
<name>A0A8H7H0P1_9AGAM</name>
<comment type="subcellular location">
    <subcellularLocation>
        <location evidence="8">Cell membrane</location>
        <topology evidence="8">Multi-pass membrane protein</topology>
    </subcellularLocation>
    <subcellularLocation>
        <location evidence="1">Membrane</location>
        <topology evidence="1">Multi-pass membrane protein</topology>
    </subcellularLocation>
</comment>
<comment type="caution">
    <text evidence="10">The sequence shown here is derived from an EMBL/GenBank/DDBJ whole genome shotgun (WGS) entry which is preliminary data.</text>
</comment>
<evidence type="ECO:0000259" key="9">
    <source>
        <dbReference type="PROSITE" id="PS50850"/>
    </source>
</evidence>
<dbReference type="InterPro" id="IPR020846">
    <property type="entry name" value="MFS_dom"/>
</dbReference>
<dbReference type="GO" id="GO:0042128">
    <property type="term" value="P:nitrate assimilation"/>
    <property type="evidence" value="ECO:0007669"/>
    <property type="project" value="UniProtKB-UniRule"/>
</dbReference>
<dbReference type="AlphaFoldDB" id="A0A8H7H0P1"/>
<feature type="transmembrane region" description="Helical" evidence="8">
    <location>
        <begin position="440"/>
        <end position="463"/>
    </location>
</feature>
<dbReference type="InterPro" id="IPR036259">
    <property type="entry name" value="MFS_trans_sf"/>
</dbReference>
<evidence type="ECO:0000256" key="2">
    <source>
        <dbReference type="ARBA" id="ARBA00008432"/>
    </source>
</evidence>
<keyword evidence="4 8" id="KW-0812">Transmembrane</keyword>
<evidence type="ECO:0000256" key="6">
    <source>
        <dbReference type="ARBA" id="ARBA00023063"/>
    </source>
</evidence>
<comment type="similarity">
    <text evidence="2 8">Belongs to the major facilitator superfamily. Nitrate/nitrite porter (TC 2.A.1.8) family.</text>
</comment>
<keyword evidence="8" id="KW-1003">Cell membrane</keyword>
<proteinExistence type="inferred from homology"/>
<feature type="transmembrane region" description="Helical" evidence="8">
    <location>
        <begin position="222"/>
        <end position="248"/>
    </location>
</feature>
<keyword evidence="5 8" id="KW-1133">Transmembrane helix</keyword>
<accession>A0A8H7H0P1</accession>
<evidence type="ECO:0000256" key="4">
    <source>
        <dbReference type="ARBA" id="ARBA00022692"/>
    </source>
</evidence>
<dbReference type="GO" id="GO:0005886">
    <property type="term" value="C:plasma membrane"/>
    <property type="evidence" value="ECO:0007669"/>
    <property type="project" value="UniProtKB-SubCell"/>
</dbReference>
<keyword evidence="3 8" id="KW-0813">Transport</keyword>
<feature type="transmembrane region" description="Helical" evidence="8">
    <location>
        <begin position="50"/>
        <end position="69"/>
    </location>
</feature>
<feature type="transmembrane region" description="Helical" evidence="8">
    <location>
        <begin position="475"/>
        <end position="499"/>
    </location>
</feature>
<gene>
    <name evidence="10" type="ORF">RHS04_08044</name>
</gene>
<dbReference type="GO" id="GO:0015113">
    <property type="term" value="F:nitrite transmembrane transporter activity"/>
    <property type="evidence" value="ECO:0007669"/>
    <property type="project" value="InterPro"/>
</dbReference>
<keyword evidence="6 8" id="KW-0534">Nitrate assimilation</keyword>
<dbReference type="Proteomes" id="UP000650582">
    <property type="component" value="Unassembled WGS sequence"/>
</dbReference>
<dbReference type="Gene3D" id="1.20.1250.20">
    <property type="entry name" value="MFS general substrate transporter like domains"/>
    <property type="match status" value="2"/>
</dbReference>
<evidence type="ECO:0000256" key="3">
    <source>
        <dbReference type="ARBA" id="ARBA00022448"/>
    </source>
</evidence>
<dbReference type="Pfam" id="PF07690">
    <property type="entry name" value="MFS_1"/>
    <property type="match status" value="1"/>
</dbReference>
<evidence type="ECO:0000256" key="8">
    <source>
        <dbReference type="RuleBase" id="RU366033"/>
    </source>
</evidence>
<reference evidence="10" key="1">
    <citation type="submission" date="2020-09" db="EMBL/GenBank/DDBJ databases">
        <title>Comparative genome analyses of four rice-infecting Rhizoctonia solani isolates reveal extensive enrichment of homogalacturonan modification genes.</title>
        <authorList>
            <person name="Lee D.-Y."/>
            <person name="Jeon J."/>
            <person name="Kim K.-T."/>
            <person name="Cheong K."/>
            <person name="Song H."/>
            <person name="Choi G."/>
            <person name="Ko J."/>
            <person name="Opiyo S.O."/>
            <person name="Zuo S."/>
            <person name="Madhav S."/>
            <person name="Lee Y.-H."/>
            <person name="Wang G.-L."/>
        </authorList>
    </citation>
    <scope>NUCLEOTIDE SEQUENCE</scope>
    <source>
        <strain evidence="10">AG1-IA YN-7</strain>
    </source>
</reference>
<evidence type="ECO:0000256" key="1">
    <source>
        <dbReference type="ARBA" id="ARBA00004141"/>
    </source>
</evidence>
<dbReference type="PROSITE" id="PS50850">
    <property type="entry name" value="MFS"/>
    <property type="match status" value="1"/>
</dbReference>
<evidence type="ECO:0000313" key="10">
    <source>
        <dbReference type="EMBL" id="KAF8671871.1"/>
    </source>
</evidence>
<sequence length="528" mass="57135">MHSHDALSDGPPPFRWSSLWKAPVVNPLNLKSYTIPIFNLNNRYSVSFHLSWLGFLVAFLSWFAFPPLIPEAIKSDLKLTNAQVANSNIIALLATLLVRIVVGPLVDRYGPRKVVPTSIRFLRSLTIDQVMASLLVLGAIPSGLAGTATKASHLYAIRFFIGILGGTFVPCQAWTTAFFDKNVVGTANALVGGWGNMGGGITFIIMVSLFQQLIHSGLSDHIAWRVAFVAVPVPVLLSVAALTMIFGWDHPAGKWEDRHKLSAHTAVPGHGPIMVQEKEANEKDFDKEKSQGVSVQVKEVSDAPNNIQSELDVAVNEPLTLKTAMAIVSNPLTWLPAIAYVTTFGFELAVDANLVNVLYGLYQSPTFGQLEAGYITAIYGLLNIWTRPLGGLIGDAVYRRWGVPGKKWFMLLCGFIEGALAIALGLYIETHHKSGSTPQLATIIGIFVVMAIFNEAGCGANFALVPHCNPYSNGLMSGIVGSMGNLGGIIFALVFRFQPAPLGKAFWICGVIVMTLNASLVWIRVPAK</sequence>